<feature type="region of interest" description="Disordered" evidence="2">
    <location>
        <begin position="1008"/>
        <end position="1031"/>
    </location>
</feature>
<feature type="compositionally biased region" description="Basic residues" evidence="2">
    <location>
        <begin position="610"/>
        <end position="619"/>
    </location>
</feature>
<gene>
    <name evidence="3" type="ORF">P168DRAFT_303888</name>
</gene>
<sequence>MSGFGSRAAGSRAALDKQQSALRVEELASLLERVSPEGTEVITRIQSVLNIDPFFWILLMCGLLSQIVETLQDSENPINEQSLYHKLLLAVEGNRHNIIDALRTNALHYIAYLLVDAGTGDCQTRGLYLLLVWLCSEDGDPVAPRHDGEISLPNDEYPLQLRKKLVDKLSEIFHDGQRDDHGRKLAGKILVDMLLEWKDLSQADLRPLWMKFDSSPDNTVLGFFAGLITHRLLSSTADGKSAFDLVYTLRETPFCFYLEKIQFDPPKFLADISAMMGRIPIIYVPQQLPVPRAQVTNYILRSVSIDLKSLANNIVLAALSPTELTFIYSPADECNGYFEYLEISFPNPRYIHTSFHIDDAKNQHLVLYIDDAGLVSRNGQKQRGDKLTIRIVSSDNLSELKERLRSITGEDKQANRSGSMSRRSSSMIITLDSIEDIARKSLLNERAHEESLRSNAVRPDGAIVGTLLDSNQESHSHQETSHLEDAEITQASTPKCNMPQRQEQNKDGNNVMTMSPARKTPVKEQLEGVFDCSNGDQSKSPSVGLGLAPGGHISMEYEMMTPTAEETGIHQNQLTSPQKSKSPLQIIRVESPDRSIEAARSGSPGERHSHGLHLRRGSKRLLTNTQESLIFPPRRPKRKVYNLNSKAAVDWDEDLRPSDEADETEPPPKRLSRVGFTSVTSLISSPFPGDEPLFRPKPKGPLKRQKPTKAKSLATRKKEYTRKTKSRRRKKEEPIPKPRLQLDIACQTSQKLHDERYGDTEMTNDNGLCLTDGDEQTQINVLDGLPNLGIEVAGVLAETDTILVDVADTSKSMLCNEDGDLAGSTPETMHHTDADLGQSDEERASKVSNELNQNLSQDFEQRESLNEGRGLAMGKRLAAALRGSAATSHEAGHHDASRIDIDANGKIDNNSSLETVSPAHSATAQDVDIVPTAEEYNVDSVNSTCVTDTQVTDGIATPTLIPPEQPSLQYTKEVLHAPTEGSNRSDSEALNKESKAEKLRYSDIFPKESSSHAHSTCQTHQRPLHSVPAPRSDDCIKCSTVEGKTGLTATISPCERTSPVKTDTLPNIFRANSQAQLRHPKRPSEISRTTIVDGNGSPRLFPQTEHGHQSRSRYIWPKKERISPIAKCSSPAHSTSSEIVSQAQSLNNDLIRAFVVSREKLGIHSGKGAREKCAISRESTVARSEYATDYSSMDDSSFNTVDCTIAARLDNGNEATPPVLISAADAGLTQQDDRETADRVNKLSPNRDRLQVQPKTGQHRREVNNTTDHPVLLQRVHEMARNEFSASNKVSSADRKEDLLCQLEQERKTITEALETYRQQCHRVLDQLFEAQKEQIRVCREQMEGVQRHHADICREVTDRLEANERSLLTSAEWELFKCGSERPIRPSPRRDPSAVQSPRE</sequence>
<feature type="region of interest" description="Disordered" evidence="2">
    <location>
        <begin position="591"/>
        <end position="630"/>
    </location>
</feature>
<feature type="compositionally biased region" description="Polar residues" evidence="2">
    <location>
        <begin position="1012"/>
        <end position="1021"/>
    </location>
</feature>
<evidence type="ECO:0000256" key="1">
    <source>
        <dbReference type="SAM" id="Coils"/>
    </source>
</evidence>
<evidence type="ECO:0000256" key="2">
    <source>
        <dbReference type="SAM" id="MobiDB-lite"/>
    </source>
</evidence>
<name>A0A2I1D4B2_ASPC2</name>
<evidence type="ECO:0000313" key="4">
    <source>
        <dbReference type="Proteomes" id="UP000234254"/>
    </source>
</evidence>
<dbReference type="RefSeq" id="XP_024693311.1">
    <property type="nucleotide sequence ID" value="XM_024838799.1"/>
</dbReference>
<keyword evidence="1" id="KW-0175">Coiled coil</keyword>
<dbReference type="EMBL" id="MSFM01000005">
    <property type="protein sequence ID" value="PKY04717.1"/>
    <property type="molecule type" value="Genomic_DNA"/>
</dbReference>
<keyword evidence="4" id="KW-1185">Reference proteome</keyword>
<dbReference type="OrthoDB" id="5374844at2759"/>
<feature type="region of interest" description="Disordered" evidence="2">
    <location>
        <begin position="819"/>
        <end position="848"/>
    </location>
</feature>
<feature type="region of interest" description="Disordered" evidence="2">
    <location>
        <begin position="1074"/>
        <end position="1112"/>
    </location>
</feature>
<feature type="compositionally biased region" description="Basic and acidic residues" evidence="2">
    <location>
        <begin position="472"/>
        <end position="485"/>
    </location>
</feature>
<feature type="coiled-coil region" evidence="1">
    <location>
        <begin position="1296"/>
        <end position="1334"/>
    </location>
</feature>
<evidence type="ECO:0000313" key="3">
    <source>
        <dbReference type="EMBL" id="PKY04717.1"/>
    </source>
</evidence>
<organism evidence="3 4">
    <name type="scientific">Aspergillus campestris (strain IBT 28561)</name>
    <dbReference type="NCBI Taxonomy" id="1392248"/>
    <lineage>
        <taxon>Eukaryota</taxon>
        <taxon>Fungi</taxon>
        <taxon>Dikarya</taxon>
        <taxon>Ascomycota</taxon>
        <taxon>Pezizomycotina</taxon>
        <taxon>Eurotiomycetes</taxon>
        <taxon>Eurotiomycetidae</taxon>
        <taxon>Eurotiales</taxon>
        <taxon>Aspergillaceae</taxon>
        <taxon>Aspergillus</taxon>
        <taxon>Aspergillus subgen. Circumdati</taxon>
    </lineage>
</organism>
<feature type="compositionally biased region" description="Polar residues" evidence="2">
    <location>
        <begin position="489"/>
        <end position="513"/>
    </location>
</feature>
<dbReference type="VEuPathDB" id="FungiDB:P168DRAFT_303888"/>
<accession>A0A2I1D4B2</accession>
<feature type="compositionally biased region" description="Polar residues" evidence="2">
    <location>
        <begin position="675"/>
        <end position="684"/>
    </location>
</feature>
<reference evidence="3" key="1">
    <citation type="submission" date="2016-12" db="EMBL/GenBank/DDBJ databases">
        <title>The genomes of Aspergillus section Nigri reveals drivers in fungal speciation.</title>
        <authorList>
            <consortium name="DOE Joint Genome Institute"/>
            <person name="Vesth T.C."/>
            <person name="Nybo J."/>
            <person name="Theobald S."/>
            <person name="Brandl J."/>
            <person name="Frisvad J.C."/>
            <person name="Nielsen K.F."/>
            <person name="Lyhne E.K."/>
            <person name="Kogle M.E."/>
            <person name="Kuo A."/>
            <person name="Riley R."/>
            <person name="Clum A."/>
            <person name="Nolan M."/>
            <person name="Lipzen A."/>
            <person name="Salamov A."/>
            <person name="Henrissat B."/>
            <person name="Wiebenga A."/>
            <person name="De vries R.P."/>
            <person name="Grigoriev I.V."/>
            <person name="Mortensen U.H."/>
            <person name="Andersen M.R."/>
            <person name="Baker S.E."/>
        </authorList>
    </citation>
    <scope>NUCLEOTIDE SEQUENCE</scope>
    <source>
        <strain evidence="3">IBT 28561</strain>
    </source>
</reference>
<comment type="caution">
    <text evidence="3">The sequence shown here is derived from an EMBL/GenBank/DDBJ whole genome shotgun (WGS) entry which is preliminary data.</text>
</comment>
<feature type="region of interest" description="Disordered" evidence="2">
    <location>
        <begin position="978"/>
        <end position="997"/>
    </location>
</feature>
<feature type="compositionally biased region" description="Basic and acidic residues" evidence="2">
    <location>
        <begin position="828"/>
        <end position="845"/>
    </location>
</feature>
<proteinExistence type="predicted"/>
<protein>
    <submittedName>
        <fullName evidence="3">Uncharacterized protein</fullName>
    </submittedName>
</protein>
<feature type="region of interest" description="Disordered" evidence="2">
    <location>
        <begin position="652"/>
        <end position="738"/>
    </location>
</feature>
<dbReference type="Proteomes" id="UP000234254">
    <property type="component" value="Unassembled WGS sequence"/>
</dbReference>
<dbReference type="GeneID" id="36546323"/>
<feature type="region of interest" description="Disordered" evidence="2">
    <location>
        <begin position="471"/>
        <end position="521"/>
    </location>
</feature>
<feature type="compositionally biased region" description="Basic and acidic residues" evidence="2">
    <location>
        <begin position="983"/>
        <end position="997"/>
    </location>
</feature>
<feature type="compositionally biased region" description="Basic residues" evidence="2">
    <location>
        <begin position="696"/>
        <end position="709"/>
    </location>
</feature>
<feature type="region of interest" description="Disordered" evidence="2">
    <location>
        <begin position="1382"/>
        <end position="1401"/>
    </location>
</feature>